<dbReference type="Pfam" id="PF23571">
    <property type="entry name" value="GH3_M"/>
    <property type="match status" value="1"/>
</dbReference>
<dbReference type="PANTHER" id="PTHR31901:SF9">
    <property type="entry name" value="GH3 DOMAIN-CONTAINING PROTEIN"/>
    <property type="match status" value="1"/>
</dbReference>
<dbReference type="EMBL" id="KN831948">
    <property type="protein sequence ID" value="KIO12102.1"/>
    <property type="molecule type" value="Genomic_DNA"/>
</dbReference>
<name>A0A0C3KRC4_PISTI</name>
<evidence type="ECO:0000259" key="1">
    <source>
        <dbReference type="Pfam" id="PF23571"/>
    </source>
</evidence>
<reference evidence="2 3" key="1">
    <citation type="submission" date="2014-04" db="EMBL/GenBank/DDBJ databases">
        <authorList>
            <consortium name="DOE Joint Genome Institute"/>
            <person name="Kuo A."/>
            <person name="Kohler A."/>
            <person name="Costa M.D."/>
            <person name="Nagy L.G."/>
            <person name="Floudas D."/>
            <person name="Copeland A."/>
            <person name="Barry K.W."/>
            <person name="Cichocki N."/>
            <person name="Veneault-Fourrey C."/>
            <person name="LaButti K."/>
            <person name="Lindquist E.A."/>
            <person name="Lipzen A."/>
            <person name="Lundell T."/>
            <person name="Morin E."/>
            <person name="Murat C."/>
            <person name="Sun H."/>
            <person name="Tunlid A."/>
            <person name="Henrissat B."/>
            <person name="Grigoriev I.V."/>
            <person name="Hibbett D.S."/>
            <person name="Martin F."/>
            <person name="Nordberg H.P."/>
            <person name="Cantor M.N."/>
            <person name="Hua S.X."/>
        </authorList>
    </citation>
    <scope>NUCLEOTIDE SEQUENCE [LARGE SCALE GENOMIC DNA]</scope>
    <source>
        <strain evidence="2 3">Marx 270</strain>
    </source>
</reference>
<evidence type="ECO:0000313" key="2">
    <source>
        <dbReference type="EMBL" id="KIO12102.1"/>
    </source>
</evidence>
<feature type="non-terminal residue" evidence="2">
    <location>
        <position position="187"/>
    </location>
</feature>
<dbReference type="InterPro" id="IPR055377">
    <property type="entry name" value="GH3_M"/>
</dbReference>
<dbReference type="OrthoDB" id="10004661at2759"/>
<proteinExistence type="predicted"/>
<dbReference type="InParanoid" id="A0A0C3KRC4"/>
<dbReference type="Proteomes" id="UP000054217">
    <property type="component" value="Unassembled WGS sequence"/>
</dbReference>
<dbReference type="GO" id="GO:0005737">
    <property type="term" value="C:cytoplasm"/>
    <property type="evidence" value="ECO:0007669"/>
    <property type="project" value="TreeGrafter"/>
</dbReference>
<feature type="domain" description="GH3 middle" evidence="1">
    <location>
        <begin position="127"/>
        <end position="185"/>
    </location>
</feature>
<dbReference type="AlphaFoldDB" id="A0A0C3KRC4"/>
<protein>
    <recommendedName>
        <fullName evidence="1">GH3 middle domain-containing protein</fullName>
    </recommendedName>
</protein>
<dbReference type="GO" id="GO:0016881">
    <property type="term" value="F:acid-amino acid ligase activity"/>
    <property type="evidence" value="ECO:0007669"/>
    <property type="project" value="TreeGrafter"/>
</dbReference>
<dbReference type="PANTHER" id="PTHR31901">
    <property type="entry name" value="GH3 DOMAIN-CONTAINING PROTEIN"/>
    <property type="match status" value="1"/>
</dbReference>
<accession>A0A0C3KRC4</accession>
<feature type="non-terminal residue" evidence="2">
    <location>
        <position position="1"/>
    </location>
</feature>
<reference evidence="3" key="2">
    <citation type="submission" date="2015-01" db="EMBL/GenBank/DDBJ databases">
        <title>Evolutionary Origins and Diversification of the Mycorrhizal Mutualists.</title>
        <authorList>
            <consortium name="DOE Joint Genome Institute"/>
            <consortium name="Mycorrhizal Genomics Consortium"/>
            <person name="Kohler A."/>
            <person name="Kuo A."/>
            <person name="Nagy L.G."/>
            <person name="Floudas D."/>
            <person name="Copeland A."/>
            <person name="Barry K.W."/>
            <person name="Cichocki N."/>
            <person name="Veneault-Fourrey C."/>
            <person name="LaButti K."/>
            <person name="Lindquist E.A."/>
            <person name="Lipzen A."/>
            <person name="Lundell T."/>
            <person name="Morin E."/>
            <person name="Murat C."/>
            <person name="Riley R."/>
            <person name="Ohm R."/>
            <person name="Sun H."/>
            <person name="Tunlid A."/>
            <person name="Henrissat B."/>
            <person name="Grigoriev I.V."/>
            <person name="Hibbett D.S."/>
            <person name="Martin F."/>
        </authorList>
    </citation>
    <scope>NUCLEOTIDE SEQUENCE [LARGE SCALE GENOMIC DNA]</scope>
    <source>
        <strain evidence="3">Marx 270</strain>
    </source>
</reference>
<keyword evidence="3" id="KW-1185">Reference proteome</keyword>
<dbReference type="Pfam" id="PF03321">
    <property type="entry name" value="GH3"/>
    <property type="match status" value="1"/>
</dbReference>
<sequence length="187" mass="21336">IHDQWGDFIHCIETGTIPDLEGIEQVKDNLQHFLKPNPNQTRQLQEIRKVTGTPGWFQQIWPELCVILATASSPFATVISEIRCYIGPDVSLQTLSIASSEAFLASAYDPMDLDLYKIVGSNDVIKFLPVDEPEDSRYLAQTWNIELGKKYEVILMMRDGFWQHCLGDVIDVVGFDPHDEQPLIRYI</sequence>
<gene>
    <name evidence="2" type="ORF">M404DRAFT_89929</name>
</gene>
<evidence type="ECO:0000313" key="3">
    <source>
        <dbReference type="Proteomes" id="UP000054217"/>
    </source>
</evidence>
<dbReference type="HOGENOM" id="CLU_1450977_0_0_1"/>
<organism evidence="2 3">
    <name type="scientific">Pisolithus tinctorius Marx 270</name>
    <dbReference type="NCBI Taxonomy" id="870435"/>
    <lineage>
        <taxon>Eukaryota</taxon>
        <taxon>Fungi</taxon>
        <taxon>Dikarya</taxon>
        <taxon>Basidiomycota</taxon>
        <taxon>Agaricomycotina</taxon>
        <taxon>Agaricomycetes</taxon>
        <taxon>Agaricomycetidae</taxon>
        <taxon>Boletales</taxon>
        <taxon>Sclerodermatineae</taxon>
        <taxon>Pisolithaceae</taxon>
        <taxon>Pisolithus</taxon>
    </lineage>
</organism>
<dbReference type="InterPro" id="IPR004993">
    <property type="entry name" value="GH3"/>
</dbReference>